<organism evidence="1 2">
    <name type="scientific">Caerostris darwini</name>
    <dbReference type="NCBI Taxonomy" id="1538125"/>
    <lineage>
        <taxon>Eukaryota</taxon>
        <taxon>Metazoa</taxon>
        <taxon>Ecdysozoa</taxon>
        <taxon>Arthropoda</taxon>
        <taxon>Chelicerata</taxon>
        <taxon>Arachnida</taxon>
        <taxon>Araneae</taxon>
        <taxon>Araneomorphae</taxon>
        <taxon>Entelegynae</taxon>
        <taxon>Araneoidea</taxon>
        <taxon>Araneidae</taxon>
        <taxon>Caerostris</taxon>
    </lineage>
</organism>
<dbReference type="Proteomes" id="UP001054837">
    <property type="component" value="Unassembled WGS sequence"/>
</dbReference>
<name>A0AAV4PJT8_9ARAC</name>
<evidence type="ECO:0000313" key="1">
    <source>
        <dbReference type="EMBL" id="GIX96200.1"/>
    </source>
</evidence>
<comment type="caution">
    <text evidence="1">The sequence shown here is derived from an EMBL/GenBank/DDBJ whole genome shotgun (WGS) entry which is preliminary data.</text>
</comment>
<accession>A0AAV4PJT8</accession>
<proteinExistence type="predicted"/>
<sequence length="95" mass="11235">MHEDLRLIHQCLEYITQEIENTILLASDVFYLIEQGVDAHTALDPETITPEECRAREPESKIVINRLQEHRKIIEHIMRMYEVTVRKVKNSNHPT</sequence>
<evidence type="ECO:0000313" key="2">
    <source>
        <dbReference type="Proteomes" id="UP001054837"/>
    </source>
</evidence>
<dbReference type="EMBL" id="BPLQ01002875">
    <property type="protein sequence ID" value="GIX96200.1"/>
    <property type="molecule type" value="Genomic_DNA"/>
</dbReference>
<keyword evidence="2" id="KW-1185">Reference proteome</keyword>
<dbReference type="AlphaFoldDB" id="A0AAV4PJT8"/>
<gene>
    <name evidence="1" type="ORF">CDAR_433711</name>
</gene>
<reference evidence="1 2" key="1">
    <citation type="submission" date="2021-06" db="EMBL/GenBank/DDBJ databases">
        <title>Caerostris darwini draft genome.</title>
        <authorList>
            <person name="Kono N."/>
            <person name="Arakawa K."/>
        </authorList>
    </citation>
    <scope>NUCLEOTIDE SEQUENCE [LARGE SCALE GENOMIC DNA]</scope>
</reference>
<protein>
    <submittedName>
        <fullName evidence="1">Uncharacterized protein</fullName>
    </submittedName>
</protein>